<evidence type="ECO:0000313" key="2">
    <source>
        <dbReference type="EMBL" id="MDX8476664.1"/>
    </source>
</evidence>
<organism evidence="2 3">
    <name type="scientific">Mesorhizobium dulcispinae</name>
    <dbReference type="NCBI Taxonomy" id="3072316"/>
    <lineage>
        <taxon>Bacteria</taxon>
        <taxon>Pseudomonadati</taxon>
        <taxon>Pseudomonadota</taxon>
        <taxon>Alphaproteobacteria</taxon>
        <taxon>Hyphomicrobiales</taxon>
        <taxon>Phyllobacteriaceae</taxon>
        <taxon>Mesorhizobium</taxon>
    </lineage>
</organism>
<sequence>MTLCNCLALRQASRRVTQLYDRVLAPTGLRVTQYSMLTEIERLAPISLIPLAEAMVMDRATLGHNIRPLQAQGYLSLSIGTDRRSREVSLTPAGKAALKQARLLWHKAQSVFEAEVGPQAAAELRDRLQDVAARQFLEPV</sequence>
<dbReference type="PANTHER" id="PTHR33164">
    <property type="entry name" value="TRANSCRIPTIONAL REGULATOR, MARR FAMILY"/>
    <property type="match status" value="1"/>
</dbReference>
<evidence type="ECO:0000259" key="1">
    <source>
        <dbReference type="PROSITE" id="PS50995"/>
    </source>
</evidence>
<dbReference type="PANTHER" id="PTHR33164:SF105">
    <property type="entry name" value="TRANSCRIPTIONAL REPRESSOR PROTEIN-RELATED"/>
    <property type="match status" value="1"/>
</dbReference>
<dbReference type="SMART" id="SM00347">
    <property type="entry name" value="HTH_MARR"/>
    <property type="match status" value="1"/>
</dbReference>
<name>A0ABU4XSV7_9HYPH</name>
<dbReference type="SUPFAM" id="SSF46785">
    <property type="entry name" value="Winged helix' DNA-binding domain"/>
    <property type="match status" value="1"/>
</dbReference>
<keyword evidence="3" id="KW-1185">Reference proteome</keyword>
<dbReference type="Gene3D" id="1.10.10.10">
    <property type="entry name" value="Winged helix-like DNA-binding domain superfamily/Winged helix DNA-binding domain"/>
    <property type="match status" value="1"/>
</dbReference>
<dbReference type="RefSeq" id="WP_320319096.1">
    <property type="nucleotide sequence ID" value="NZ_JAVIIX010000037.1"/>
</dbReference>
<accession>A0ABU4XSV7</accession>
<dbReference type="InterPro" id="IPR039422">
    <property type="entry name" value="MarR/SlyA-like"/>
</dbReference>
<dbReference type="InterPro" id="IPR036390">
    <property type="entry name" value="WH_DNA-bd_sf"/>
</dbReference>
<dbReference type="Proteomes" id="UP001271780">
    <property type="component" value="Unassembled WGS sequence"/>
</dbReference>
<proteinExistence type="predicted"/>
<feature type="domain" description="HTH marR-type" evidence="1">
    <location>
        <begin position="2"/>
        <end position="133"/>
    </location>
</feature>
<comment type="caution">
    <text evidence="2">The sequence shown here is derived from an EMBL/GenBank/DDBJ whole genome shotgun (WGS) entry which is preliminary data.</text>
</comment>
<dbReference type="InterPro" id="IPR000835">
    <property type="entry name" value="HTH_MarR-typ"/>
</dbReference>
<dbReference type="EMBL" id="JAVIIZ010000039">
    <property type="protein sequence ID" value="MDX8476664.1"/>
    <property type="molecule type" value="Genomic_DNA"/>
</dbReference>
<dbReference type="InterPro" id="IPR036388">
    <property type="entry name" value="WH-like_DNA-bd_sf"/>
</dbReference>
<evidence type="ECO:0000313" key="3">
    <source>
        <dbReference type="Proteomes" id="UP001271780"/>
    </source>
</evidence>
<gene>
    <name evidence="2" type="ORF">RFM27_31855</name>
</gene>
<protein>
    <submittedName>
        <fullName evidence="2">MarR family transcriptional regulator</fullName>
    </submittedName>
</protein>
<reference evidence="2 3" key="1">
    <citation type="submission" date="2023-08" db="EMBL/GenBank/DDBJ databases">
        <title>Implementing the SeqCode for naming new Mesorhizobium species isolated from Vachellia karroo root nodules.</title>
        <authorList>
            <person name="Van Lill M."/>
        </authorList>
    </citation>
    <scope>NUCLEOTIDE SEQUENCE [LARGE SCALE GENOMIC DNA]</scope>
    <source>
        <strain evidence="2 3">VK23A</strain>
    </source>
</reference>
<dbReference type="PROSITE" id="PS50995">
    <property type="entry name" value="HTH_MARR_2"/>
    <property type="match status" value="1"/>
</dbReference>